<feature type="chain" id="PRO_5011437964" evidence="3">
    <location>
        <begin position="21"/>
        <end position="175"/>
    </location>
</feature>
<keyword evidence="3" id="KW-0732">Signal</keyword>
<sequence>MKKTVLIFLFCLITIGWASAQIPVNSDSVAYQLQRKKINNMLAARKQKFGQYDQSLGQHTGIFGFQTKGDVRRSAGILMDIAKTDDAIFKELKILLEYRDFQQRQIQSHSKEAETTAAGYIQVINRLKQQNAHLKQQLNNSEEHFKTRQNIFVLVILFMIASILFLLVKKNRVKA</sequence>
<organism evidence="4 5">
    <name type="scientific">Mucilaginibacter gossypii</name>
    <dbReference type="NCBI Taxonomy" id="551996"/>
    <lineage>
        <taxon>Bacteria</taxon>
        <taxon>Pseudomonadati</taxon>
        <taxon>Bacteroidota</taxon>
        <taxon>Sphingobacteriia</taxon>
        <taxon>Sphingobacteriales</taxon>
        <taxon>Sphingobacteriaceae</taxon>
        <taxon>Mucilaginibacter</taxon>
    </lineage>
</organism>
<name>A0A1G7P874_9SPHI</name>
<keyword evidence="2" id="KW-0812">Transmembrane</keyword>
<keyword evidence="5" id="KW-1185">Reference proteome</keyword>
<evidence type="ECO:0000256" key="2">
    <source>
        <dbReference type="SAM" id="Phobius"/>
    </source>
</evidence>
<dbReference type="Proteomes" id="UP000199705">
    <property type="component" value="Unassembled WGS sequence"/>
</dbReference>
<feature type="transmembrane region" description="Helical" evidence="2">
    <location>
        <begin position="151"/>
        <end position="168"/>
    </location>
</feature>
<proteinExistence type="predicted"/>
<accession>A0A1G7P874</accession>
<evidence type="ECO:0000256" key="3">
    <source>
        <dbReference type="SAM" id="SignalP"/>
    </source>
</evidence>
<dbReference type="AlphaFoldDB" id="A0A1G7P874"/>
<gene>
    <name evidence="4" type="ORF">SAMN05192573_101478</name>
</gene>
<feature type="signal peptide" evidence="3">
    <location>
        <begin position="1"/>
        <end position="20"/>
    </location>
</feature>
<evidence type="ECO:0000313" key="4">
    <source>
        <dbReference type="EMBL" id="SDF82495.1"/>
    </source>
</evidence>
<keyword evidence="2" id="KW-1133">Transmembrane helix</keyword>
<keyword evidence="2" id="KW-0472">Membrane</keyword>
<evidence type="ECO:0000313" key="5">
    <source>
        <dbReference type="Proteomes" id="UP000199705"/>
    </source>
</evidence>
<protein>
    <submittedName>
        <fullName evidence="4">Uncharacterized protein</fullName>
    </submittedName>
</protein>
<dbReference type="EMBL" id="FNCG01000001">
    <property type="protein sequence ID" value="SDF82495.1"/>
    <property type="molecule type" value="Genomic_DNA"/>
</dbReference>
<dbReference type="STRING" id="551996.SAMN05192573_101478"/>
<feature type="coiled-coil region" evidence="1">
    <location>
        <begin position="117"/>
        <end position="144"/>
    </location>
</feature>
<keyword evidence="1" id="KW-0175">Coiled coil</keyword>
<reference evidence="5" key="1">
    <citation type="submission" date="2016-10" db="EMBL/GenBank/DDBJ databases">
        <authorList>
            <person name="Varghese N."/>
            <person name="Submissions S."/>
        </authorList>
    </citation>
    <scope>NUCLEOTIDE SEQUENCE [LARGE SCALE GENOMIC DNA]</scope>
    <source>
        <strain evidence="5">Gh-67</strain>
    </source>
</reference>
<evidence type="ECO:0000256" key="1">
    <source>
        <dbReference type="SAM" id="Coils"/>
    </source>
</evidence>
<dbReference type="RefSeq" id="WP_256337322.1">
    <property type="nucleotide sequence ID" value="NZ_FNCG01000001.1"/>
</dbReference>